<sequence length="67" mass="6969">MLDLLKLAVAFGIGIGTVMVAVGLGAGYADRRNLPSKLKARVTTVSWLGGIALAAGIVSLVFWLLGW</sequence>
<reference evidence="3" key="1">
    <citation type="journal article" date="2021" name="Syst. Appl. Microbiol.">
        <title>Roseomonas hellenica sp. nov., isolated from roots of wild-growing Alkanna tinctoria.</title>
        <authorList>
            <person name="Rat A."/>
            <person name="Naranjo H.D."/>
            <person name="Lebbe L."/>
            <person name="Cnockaert M."/>
            <person name="Krigas N."/>
            <person name="Grigoriadou K."/>
            <person name="Maloupa E."/>
            <person name="Willems A."/>
        </authorList>
    </citation>
    <scope>NUCLEOTIDE SEQUENCE [LARGE SCALE GENOMIC DNA]</scope>
    <source>
        <strain evidence="3">LMG 31523</strain>
    </source>
</reference>
<comment type="caution">
    <text evidence="2">The sequence shown here is derived from an EMBL/GenBank/DDBJ whole genome shotgun (WGS) entry which is preliminary data.</text>
</comment>
<feature type="transmembrane region" description="Helical" evidence="1">
    <location>
        <begin position="6"/>
        <end position="29"/>
    </location>
</feature>
<keyword evidence="1" id="KW-0812">Transmembrane</keyword>
<protein>
    <submittedName>
        <fullName evidence="2">Uncharacterized protein</fullName>
    </submittedName>
</protein>
<feature type="transmembrane region" description="Helical" evidence="1">
    <location>
        <begin position="41"/>
        <end position="65"/>
    </location>
</feature>
<keyword evidence="3" id="KW-1185">Reference proteome</keyword>
<organism evidence="2 3">
    <name type="scientific">Plastoroseomonas hellenica</name>
    <dbReference type="NCBI Taxonomy" id="2687306"/>
    <lineage>
        <taxon>Bacteria</taxon>
        <taxon>Pseudomonadati</taxon>
        <taxon>Pseudomonadota</taxon>
        <taxon>Alphaproteobacteria</taxon>
        <taxon>Acetobacterales</taxon>
        <taxon>Acetobacteraceae</taxon>
        <taxon>Plastoroseomonas</taxon>
    </lineage>
</organism>
<gene>
    <name evidence="2" type="ORF">GXW71_22745</name>
</gene>
<dbReference type="Proteomes" id="UP001196870">
    <property type="component" value="Unassembled WGS sequence"/>
</dbReference>
<proteinExistence type="predicted"/>
<evidence type="ECO:0000256" key="1">
    <source>
        <dbReference type="SAM" id="Phobius"/>
    </source>
</evidence>
<evidence type="ECO:0000313" key="3">
    <source>
        <dbReference type="Proteomes" id="UP001196870"/>
    </source>
</evidence>
<evidence type="ECO:0000313" key="2">
    <source>
        <dbReference type="EMBL" id="MBR0667195.1"/>
    </source>
</evidence>
<dbReference type="RefSeq" id="WP_211854972.1">
    <property type="nucleotide sequence ID" value="NZ_JAAGBB010000031.1"/>
</dbReference>
<keyword evidence="1" id="KW-0472">Membrane</keyword>
<dbReference type="EMBL" id="JAAGBB010000031">
    <property type="protein sequence ID" value="MBR0667195.1"/>
    <property type="molecule type" value="Genomic_DNA"/>
</dbReference>
<accession>A0ABS5F3S7</accession>
<name>A0ABS5F3S7_9PROT</name>
<keyword evidence="1" id="KW-1133">Transmembrane helix</keyword>